<feature type="region of interest" description="Disordered" evidence="3">
    <location>
        <begin position="751"/>
        <end position="861"/>
    </location>
</feature>
<reference evidence="6 7" key="1">
    <citation type="submission" date="2016-10" db="EMBL/GenBank/DDBJ databases">
        <authorList>
            <person name="de Groot N.N."/>
        </authorList>
    </citation>
    <scope>NUCLEOTIDE SEQUENCE [LARGE SCALE GENOMIC DNA]</scope>
    <source>
        <strain evidence="6 7">PYCC 4715</strain>
    </source>
</reference>
<dbReference type="GO" id="GO:0006974">
    <property type="term" value="P:DNA damage response"/>
    <property type="evidence" value="ECO:0007669"/>
    <property type="project" value="TreeGrafter"/>
</dbReference>
<evidence type="ECO:0000256" key="3">
    <source>
        <dbReference type="SAM" id="MobiDB-lite"/>
    </source>
</evidence>
<evidence type="ECO:0000259" key="5">
    <source>
        <dbReference type="Pfam" id="PF22972"/>
    </source>
</evidence>
<dbReference type="PANTHER" id="PTHR23318">
    <property type="entry name" value="ATP SYNTHASE GAMMA-RELATED"/>
    <property type="match status" value="1"/>
</dbReference>
<dbReference type="Proteomes" id="UP000182259">
    <property type="component" value="Chromosome I"/>
</dbReference>
<evidence type="ECO:0000313" key="7">
    <source>
        <dbReference type="Proteomes" id="UP000182259"/>
    </source>
</evidence>
<protein>
    <submittedName>
        <fullName evidence="6">CIC11C00000000451</fullName>
    </submittedName>
</protein>
<sequence length="861" mass="98101">MADGTPDSPGTRAPESSTELSNASDNSSIDDANDLNLDLKSKSPRRVKVYLLRGEDWLDNGTGYCMGQVDSKLKKPYFIVRNELDSDDIILKSFLEGSIQYQRQQETLIVWTDLSGKDLALSFQENEGCADLCDFIVKVQQQSLSPMISLYYVLSTMQETNGDGPREITELVTGPITYPPTKPSKRCLDDVLDIINQGSNSQYTRSHIVRFLVEENYLQSLFEIFRKAEDERDLPTLHQLSDIVKILLVYNEPTFLDELLVSEQNVLGFVGILEYDRDYPKFKACHREYLLDESKFKSVVDIPLPPQAANSEMSIFRRDFILNYLKNVVLARNLDDQTLNTLSSMIYNNQMDIISFLKDSKANGDLLTRLFALYDLNDDESLLQRKRDGIKMLHQYVLVTKGHQASLRPDFYSALVDSGLFKMVKFALRDTDSNIRVVGTELLVTIIEQDVSLVNSPTIEEHVDELDPPVHEHRMEDSDDASHDNSEPLGINLESEMSLTLVLGQLLLEDKNPGLKIQAYEAIKTLLTSASASESCNDMVDDPEQKSRELNASSHSRRHFVAFYEQVAPVLFRDFIDLASEDEQKCAEAEEKTRNDPILYQHLCDLISFCCREHEPSICRPFFFNNNILKGILRILRTKLKITLKLGVMRCFKSIILLNDYPFCRHIIDNNLFKDYFEFFGMVANENSLANSLCLDLLEIIIRRSLGKNFRQLAMHIYNDYKTFLETQIDYVSTGRDLMLTVESHVQLLNDPTATSVDAEPENYTDNPSSPIRKGEEGDEEEEDEEEEVQGNGNHNNMFENIQKEISGTKRGNEEREDGEVFGGSEENSEANGTSRKRVSISIPEDQVLDQNRTLNQSVTT</sequence>
<dbReference type="InterPro" id="IPR051137">
    <property type="entry name" value="PP4R3-like"/>
</dbReference>
<dbReference type="AlphaFoldDB" id="A0A1L0CWM2"/>
<dbReference type="InterPro" id="IPR006887">
    <property type="entry name" value="P4R3-like_central_dom"/>
</dbReference>
<feature type="region of interest" description="Disordered" evidence="3">
    <location>
        <begin position="1"/>
        <end position="35"/>
    </location>
</feature>
<dbReference type="GO" id="GO:0005654">
    <property type="term" value="C:nucleoplasm"/>
    <property type="evidence" value="ECO:0007669"/>
    <property type="project" value="TreeGrafter"/>
</dbReference>
<dbReference type="InterPro" id="IPR016024">
    <property type="entry name" value="ARM-type_fold"/>
</dbReference>
<feature type="region of interest" description="Disordered" evidence="3">
    <location>
        <begin position="464"/>
        <end position="489"/>
    </location>
</feature>
<keyword evidence="2" id="KW-0539">Nucleus</keyword>
<dbReference type="PANTHER" id="PTHR23318:SF0">
    <property type="entry name" value="SERINE_THREONINE-PROTEIN PHOSPHATASE 4 REGULATORY SUBUNIT 3"/>
    <property type="match status" value="1"/>
</dbReference>
<feature type="domain" description="PP4R3 EVH1-like" evidence="5">
    <location>
        <begin position="45"/>
        <end position="145"/>
    </location>
</feature>
<feature type="domain" description="Serine/threonine-protein phosphatase 4 regulatory subunit 3-like central" evidence="4">
    <location>
        <begin position="191"/>
        <end position="743"/>
    </location>
</feature>
<accession>A0A1L0CWM2</accession>
<dbReference type="GO" id="GO:0030289">
    <property type="term" value="C:protein phosphatase 4 complex"/>
    <property type="evidence" value="ECO:0007669"/>
    <property type="project" value="TreeGrafter"/>
</dbReference>
<evidence type="ECO:0000256" key="2">
    <source>
        <dbReference type="ARBA" id="ARBA00023242"/>
    </source>
</evidence>
<evidence type="ECO:0000259" key="4">
    <source>
        <dbReference type="Pfam" id="PF04802"/>
    </source>
</evidence>
<dbReference type="SUPFAM" id="SSF48371">
    <property type="entry name" value="ARM repeat"/>
    <property type="match status" value="1"/>
</dbReference>
<feature type="compositionally biased region" description="Polar residues" evidence="3">
    <location>
        <begin position="791"/>
        <end position="806"/>
    </location>
</feature>
<dbReference type="Pfam" id="PF22972">
    <property type="entry name" value="EVH1_PP4R3"/>
    <property type="match status" value="1"/>
</dbReference>
<dbReference type="Gene3D" id="2.30.29.30">
    <property type="entry name" value="Pleckstrin-homology domain (PH domain)/Phosphotyrosine-binding domain (PTB)"/>
    <property type="match status" value="1"/>
</dbReference>
<comment type="subcellular location">
    <subcellularLocation>
        <location evidence="1">Nucleus</location>
    </subcellularLocation>
</comment>
<dbReference type="Pfam" id="PF04802">
    <property type="entry name" value="PP4R3"/>
    <property type="match status" value="1"/>
</dbReference>
<dbReference type="InterPro" id="IPR011993">
    <property type="entry name" value="PH-like_dom_sf"/>
</dbReference>
<dbReference type="InterPro" id="IPR055236">
    <property type="entry name" value="EVH1_PP4R3"/>
</dbReference>
<feature type="compositionally biased region" description="Basic and acidic residues" evidence="3">
    <location>
        <begin position="468"/>
        <end position="486"/>
    </location>
</feature>
<gene>
    <name evidence="6" type="ORF">SAMEA4029009_CIC11G00000000451</name>
</gene>
<feature type="compositionally biased region" description="Acidic residues" evidence="3">
    <location>
        <begin position="777"/>
        <end position="789"/>
    </location>
</feature>
<name>A0A1L0CWM2_9ASCO</name>
<evidence type="ECO:0000313" key="6">
    <source>
        <dbReference type="EMBL" id="SGZ48548.1"/>
    </source>
</evidence>
<dbReference type="EMBL" id="LT635764">
    <property type="protein sequence ID" value="SGZ48548.1"/>
    <property type="molecule type" value="Genomic_DNA"/>
</dbReference>
<feature type="compositionally biased region" description="Low complexity" evidence="3">
    <location>
        <begin position="20"/>
        <end position="35"/>
    </location>
</feature>
<evidence type="ECO:0000256" key="1">
    <source>
        <dbReference type="ARBA" id="ARBA00004123"/>
    </source>
</evidence>
<organism evidence="6 7">
    <name type="scientific">Sungouiella intermedia</name>
    <dbReference type="NCBI Taxonomy" id="45354"/>
    <lineage>
        <taxon>Eukaryota</taxon>
        <taxon>Fungi</taxon>
        <taxon>Dikarya</taxon>
        <taxon>Ascomycota</taxon>
        <taxon>Saccharomycotina</taxon>
        <taxon>Pichiomycetes</taxon>
        <taxon>Metschnikowiaceae</taxon>
        <taxon>Sungouiella</taxon>
    </lineage>
</organism>
<dbReference type="GO" id="GO:0072542">
    <property type="term" value="F:protein phosphatase activator activity"/>
    <property type="evidence" value="ECO:0007669"/>
    <property type="project" value="TreeGrafter"/>
</dbReference>
<proteinExistence type="predicted"/>
<feature type="compositionally biased region" description="Polar residues" evidence="3">
    <location>
        <begin position="849"/>
        <end position="861"/>
    </location>
</feature>